<proteinExistence type="predicted"/>
<evidence type="ECO:0000313" key="1">
    <source>
        <dbReference type="EMBL" id="CCC51893.1"/>
    </source>
</evidence>
<gene>
    <name evidence="1" type="ORF">TVY486_1009380</name>
</gene>
<reference evidence="1" key="1">
    <citation type="journal article" date="2012" name="Proc. Natl. Acad. Sci. U.S.A.">
        <title>Antigenic diversity is generated by distinct evolutionary mechanisms in African trypanosome species.</title>
        <authorList>
            <person name="Jackson A.P."/>
            <person name="Berry A."/>
            <person name="Aslett M."/>
            <person name="Allison H.C."/>
            <person name="Burton P."/>
            <person name="Vavrova-Anderson J."/>
            <person name="Brown R."/>
            <person name="Browne H."/>
            <person name="Corton N."/>
            <person name="Hauser H."/>
            <person name="Gamble J."/>
            <person name="Gilderthorp R."/>
            <person name="Marcello L."/>
            <person name="McQuillan J."/>
            <person name="Otto T.D."/>
            <person name="Quail M.A."/>
            <person name="Sanders M.J."/>
            <person name="van Tonder A."/>
            <person name="Ginger M.L."/>
            <person name="Field M.C."/>
            <person name="Barry J.D."/>
            <person name="Hertz-Fowler C."/>
            <person name="Berriman M."/>
        </authorList>
    </citation>
    <scope>NUCLEOTIDE SEQUENCE</scope>
    <source>
        <strain evidence="1">Y486</strain>
    </source>
</reference>
<protein>
    <submittedName>
        <fullName evidence="1">Uncharacterized protein</fullName>
    </submittedName>
</protein>
<accession>G0U7N5</accession>
<name>G0U7N5_TRYVY</name>
<organism evidence="1">
    <name type="scientific">Trypanosoma vivax (strain Y486)</name>
    <dbReference type="NCBI Taxonomy" id="1055687"/>
    <lineage>
        <taxon>Eukaryota</taxon>
        <taxon>Discoba</taxon>
        <taxon>Euglenozoa</taxon>
        <taxon>Kinetoplastea</taxon>
        <taxon>Metakinetoplastina</taxon>
        <taxon>Trypanosomatida</taxon>
        <taxon>Trypanosomatidae</taxon>
        <taxon>Trypanosoma</taxon>
        <taxon>Duttonella</taxon>
    </lineage>
</organism>
<dbReference type="AlphaFoldDB" id="G0U7N5"/>
<dbReference type="VEuPathDB" id="TriTrypDB:TvY486_1009380"/>
<dbReference type="EMBL" id="HE573026">
    <property type="protein sequence ID" value="CCC51893.1"/>
    <property type="molecule type" value="Genomic_DNA"/>
</dbReference>
<sequence length="121" mass="13475">MPLFFAMRPLRCLSAAQKTLLERRRKRAFLFGSLPRSSWLSSRSFSGGSVPFPSLAYLFERLCAKKVSTGWVGALPLGPAGSLKIFEALVLFSLAVSLPSRAWAFAVPSPWRNARRVAKRF</sequence>